<evidence type="ECO:0000256" key="1">
    <source>
        <dbReference type="ARBA" id="ARBA00022977"/>
    </source>
</evidence>
<feature type="binding site" evidence="2">
    <location>
        <position position="41"/>
    </location>
    <ligand>
        <name>Mg(2+)</name>
        <dbReference type="ChEBI" id="CHEBI:18420"/>
        <label>2</label>
    </ligand>
</feature>
<accession>A0ABX2MYT7</accession>
<evidence type="ECO:0000313" key="5">
    <source>
        <dbReference type="EMBL" id="NVD26598.1"/>
    </source>
</evidence>
<dbReference type="InterPro" id="IPR006283">
    <property type="entry name" value="ThiL-like"/>
</dbReference>
<organism evidence="5 6">
    <name type="scientific">Parasphingorhabdus flavimaris</name>
    <dbReference type="NCBI Taxonomy" id="266812"/>
    <lineage>
        <taxon>Bacteria</taxon>
        <taxon>Pseudomonadati</taxon>
        <taxon>Pseudomonadota</taxon>
        <taxon>Alphaproteobacteria</taxon>
        <taxon>Sphingomonadales</taxon>
        <taxon>Sphingomonadaceae</taxon>
        <taxon>Parasphingorhabdus</taxon>
    </lineage>
</organism>
<sequence>MSELAFIDRLKAITTHPAARGLVDDVAMMPFGRHKLVMTHDMMVEGVHFLRDADPADVAWKLVAVNLSDLASKGAKPLGILLGYGRTSGDQWDAAFVEGLKQAIDRFAVPLLGGDTVAMGEDAPRTFGLTAIGEAKGHIVPSRSNAKPGHAVYVTGNIGDAWAGLQIASGLLRSPDIDVTASLLKAHTRPMPRLEEGRILSNLVSSMMDVSDGLLIDASRIAEASGVKIEIDLAEIPLSKQFQSLVGDDREARIKAASGGDDYQLLLTASPGSVLPIPLTCVGTCRPGSGLALHSHGEGLELPEHLGFLHA</sequence>
<dbReference type="EMBL" id="JABWMH010000001">
    <property type="protein sequence ID" value="NVD26598.1"/>
    <property type="molecule type" value="Genomic_DNA"/>
</dbReference>
<feature type="domain" description="PurM-like C-terminal" evidence="4">
    <location>
        <begin position="147"/>
        <end position="274"/>
    </location>
</feature>
<dbReference type="Proteomes" id="UP000652427">
    <property type="component" value="Unassembled WGS sequence"/>
</dbReference>
<keyword evidence="6" id="KW-1185">Reference proteome</keyword>
<comment type="miscellaneous">
    <text evidence="2">Reaction mechanism of ThiL seems to utilize a direct, inline transfer of the gamma-phosphate of ATP to TMP rather than a phosphorylated enzyme intermediate.</text>
</comment>
<dbReference type="EC" id="2.7.4.16" evidence="2"/>
<dbReference type="PANTHER" id="PTHR30270:SF0">
    <property type="entry name" value="THIAMINE-MONOPHOSPHATE KINASE"/>
    <property type="match status" value="1"/>
</dbReference>
<dbReference type="PANTHER" id="PTHR30270">
    <property type="entry name" value="THIAMINE-MONOPHOSPHATE KINASE"/>
    <property type="match status" value="1"/>
</dbReference>
<feature type="binding site" evidence="2">
    <location>
        <position position="308"/>
    </location>
    <ligand>
        <name>substrate</name>
    </ligand>
</feature>
<feature type="binding site" evidence="2">
    <location>
        <begin position="114"/>
        <end position="115"/>
    </location>
    <ligand>
        <name>ATP</name>
        <dbReference type="ChEBI" id="CHEBI:30616"/>
    </ligand>
</feature>
<protein>
    <recommendedName>
        <fullName evidence="2">Thiamine-monophosphate kinase</fullName>
        <shortName evidence="2">TMP kinase</shortName>
        <shortName evidence="2">Thiamine-phosphate kinase</shortName>
        <ecNumber evidence="2">2.7.4.16</ecNumber>
    </recommendedName>
</protein>
<keyword evidence="1 2" id="KW-0784">Thiamine biosynthesis</keyword>
<feature type="binding site" evidence="2">
    <location>
        <position position="211"/>
    </location>
    <ligand>
        <name>ATP</name>
        <dbReference type="ChEBI" id="CHEBI:30616"/>
    </ligand>
</feature>
<dbReference type="SUPFAM" id="SSF55326">
    <property type="entry name" value="PurM N-terminal domain-like"/>
    <property type="match status" value="1"/>
</dbReference>
<feature type="binding site" evidence="2">
    <location>
        <position position="261"/>
    </location>
    <ligand>
        <name>substrate</name>
    </ligand>
</feature>
<keyword evidence="2" id="KW-0067">ATP-binding</keyword>
<evidence type="ECO:0000259" key="4">
    <source>
        <dbReference type="Pfam" id="PF02769"/>
    </source>
</evidence>
<feature type="binding site" evidence="2">
    <location>
        <position position="209"/>
    </location>
    <ligand>
        <name>Mg(2+)</name>
        <dbReference type="ChEBI" id="CHEBI:18420"/>
        <label>3</label>
    </ligand>
</feature>
<comment type="function">
    <text evidence="2">Catalyzes the ATP-dependent phosphorylation of thiamine-monophosphate (TMP) to form thiamine-pyrophosphate (TPP), the active form of vitamin B1.</text>
</comment>
<keyword evidence="2" id="KW-0547">Nucleotide-binding</keyword>
<feature type="binding site" evidence="2">
    <location>
        <position position="69"/>
    </location>
    <ligand>
        <name>Mg(2+)</name>
        <dbReference type="ChEBI" id="CHEBI:18420"/>
        <label>3</label>
    </ligand>
</feature>
<reference evidence="5 6" key="1">
    <citation type="submission" date="2020-06" db="EMBL/GenBank/DDBJ databases">
        <authorList>
            <person name="Kim S.-J."/>
            <person name="Park S.-J."/>
        </authorList>
    </citation>
    <scope>NUCLEOTIDE SEQUENCE [LARGE SCALE GENOMIC DNA]</scope>
    <source>
        <strain evidence="5 6">SW-151</strain>
    </source>
</reference>
<dbReference type="PIRSF" id="PIRSF005303">
    <property type="entry name" value="Thiam_monoph_kin"/>
    <property type="match status" value="1"/>
</dbReference>
<dbReference type="HAMAP" id="MF_02128">
    <property type="entry name" value="TMP_kinase"/>
    <property type="match status" value="1"/>
</dbReference>
<feature type="binding site" evidence="2">
    <location>
        <position position="25"/>
    </location>
    <ligand>
        <name>Mg(2+)</name>
        <dbReference type="ChEBI" id="CHEBI:18420"/>
        <label>3</label>
    </ligand>
</feature>
<feature type="binding site" evidence="2">
    <location>
        <position position="115"/>
    </location>
    <ligand>
        <name>Mg(2+)</name>
        <dbReference type="ChEBI" id="CHEBI:18420"/>
        <label>1</label>
    </ligand>
</feature>
<feature type="binding site" evidence="2">
    <location>
        <position position="143"/>
    </location>
    <ligand>
        <name>ATP</name>
        <dbReference type="ChEBI" id="CHEBI:30616"/>
    </ligand>
</feature>
<feature type="domain" description="PurM-like N-terminal" evidence="3">
    <location>
        <begin position="24"/>
        <end position="134"/>
    </location>
</feature>
<dbReference type="InterPro" id="IPR036676">
    <property type="entry name" value="PurM-like_C_sf"/>
</dbReference>
<feature type="binding site" evidence="2">
    <location>
        <position position="48"/>
    </location>
    <ligand>
        <name>substrate</name>
    </ligand>
</feature>
<keyword evidence="2" id="KW-0479">Metal-binding</keyword>
<dbReference type="Pfam" id="PF02769">
    <property type="entry name" value="AIRS_C"/>
    <property type="match status" value="1"/>
</dbReference>
<dbReference type="InterPro" id="IPR010918">
    <property type="entry name" value="PurM-like_C_dom"/>
</dbReference>
<evidence type="ECO:0000256" key="2">
    <source>
        <dbReference type="HAMAP-Rule" id="MF_02128"/>
    </source>
</evidence>
<feature type="binding site" evidence="2">
    <location>
        <position position="25"/>
    </location>
    <ligand>
        <name>Mg(2+)</name>
        <dbReference type="ChEBI" id="CHEBI:18420"/>
        <label>4</label>
    </ligand>
</feature>
<comment type="similarity">
    <text evidence="2">Belongs to the thiamine-monophosphate kinase family.</text>
</comment>
<dbReference type="Pfam" id="PF00586">
    <property type="entry name" value="AIRS"/>
    <property type="match status" value="1"/>
</dbReference>
<dbReference type="NCBIfam" id="TIGR01379">
    <property type="entry name" value="thiL"/>
    <property type="match status" value="1"/>
</dbReference>
<feature type="binding site" evidence="2">
    <location>
        <position position="212"/>
    </location>
    <ligand>
        <name>Mg(2+)</name>
        <dbReference type="ChEBI" id="CHEBI:18420"/>
        <label>5</label>
    </ligand>
</feature>
<dbReference type="Gene3D" id="3.30.1330.10">
    <property type="entry name" value="PurM-like, N-terminal domain"/>
    <property type="match status" value="1"/>
</dbReference>
<dbReference type="InterPro" id="IPR036921">
    <property type="entry name" value="PurM-like_N_sf"/>
</dbReference>
<dbReference type="InterPro" id="IPR016188">
    <property type="entry name" value="PurM-like_N"/>
</dbReference>
<keyword evidence="2 5" id="KW-0418">Kinase</keyword>
<feature type="binding site" evidence="2">
    <location>
        <position position="39"/>
    </location>
    <ligand>
        <name>Mg(2+)</name>
        <dbReference type="ChEBI" id="CHEBI:18420"/>
        <label>4</label>
    </ligand>
</feature>
<keyword evidence="2" id="KW-0460">Magnesium</keyword>
<feature type="binding site" evidence="2">
    <location>
        <position position="69"/>
    </location>
    <ligand>
        <name>Mg(2+)</name>
        <dbReference type="ChEBI" id="CHEBI:18420"/>
        <label>2</label>
    </ligand>
</feature>
<comment type="pathway">
    <text evidence="2">Cofactor biosynthesis; thiamine diphosphate biosynthesis; thiamine diphosphate from thiamine phosphate: step 1/1.</text>
</comment>
<dbReference type="GO" id="GO:0009030">
    <property type="term" value="F:thiamine-phosphate kinase activity"/>
    <property type="evidence" value="ECO:0007669"/>
    <property type="project" value="UniProtKB-EC"/>
</dbReference>
<dbReference type="Gene3D" id="3.90.650.10">
    <property type="entry name" value="PurM-like C-terminal domain"/>
    <property type="match status" value="1"/>
</dbReference>
<evidence type="ECO:0000259" key="3">
    <source>
        <dbReference type="Pfam" id="PF00586"/>
    </source>
</evidence>
<dbReference type="SUPFAM" id="SSF56042">
    <property type="entry name" value="PurM C-terminal domain-like"/>
    <property type="match status" value="1"/>
</dbReference>
<feature type="binding site" evidence="2">
    <location>
        <position position="69"/>
    </location>
    <ligand>
        <name>Mg(2+)</name>
        <dbReference type="ChEBI" id="CHEBI:18420"/>
        <label>4</label>
    </ligand>
</feature>
<name>A0ABX2MYT7_9SPHN</name>
<proteinExistence type="inferred from homology"/>
<comment type="catalytic activity">
    <reaction evidence="2">
        <text>thiamine phosphate + ATP = thiamine diphosphate + ADP</text>
        <dbReference type="Rhea" id="RHEA:15913"/>
        <dbReference type="ChEBI" id="CHEBI:30616"/>
        <dbReference type="ChEBI" id="CHEBI:37575"/>
        <dbReference type="ChEBI" id="CHEBI:58937"/>
        <dbReference type="ChEBI" id="CHEBI:456216"/>
        <dbReference type="EC" id="2.7.4.16"/>
    </reaction>
</comment>
<gene>
    <name evidence="2 5" type="primary">thiL</name>
    <name evidence="5" type="ORF">HUO14_01615</name>
</gene>
<dbReference type="CDD" id="cd02194">
    <property type="entry name" value="ThiL"/>
    <property type="match status" value="1"/>
</dbReference>
<evidence type="ECO:0000313" key="6">
    <source>
        <dbReference type="Proteomes" id="UP000652427"/>
    </source>
</evidence>
<keyword evidence="2 5" id="KW-0808">Transferase</keyword>
<comment type="caution">
    <text evidence="5">The sequence shown here is derived from an EMBL/GenBank/DDBJ whole genome shotgun (WGS) entry which is preliminary data.</text>
</comment>
<dbReference type="RefSeq" id="WP_176278134.1">
    <property type="nucleotide sequence ID" value="NZ_JABWMH010000001.1"/>
</dbReference>
<feature type="binding site" evidence="2">
    <location>
        <position position="41"/>
    </location>
    <ligand>
        <name>Mg(2+)</name>
        <dbReference type="ChEBI" id="CHEBI:18420"/>
        <label>1</label>
    </ligand>
</feature>
<comment type="caution">
    <text evidence="2">Lacks conserved residue(s) required for the propagation of feature annotation.</text>
</comment>